<dbReference type="ExpressionAtlas" id="A0A0Q3JY77">
    <property type="expression patterns" value="baseline"/>
</dbReference>
<dbReference type="AlphaFoldDB" id="A0A0Q3JY77"/>
<evidence type="ECO:0000259" key="5">
    <source>
        <dbReference type="Pfam" id="PF01416"/>
    </source>
</evidence>
<evidence type="ECO:0000256" key="1">
    <source>
        <dbReference type="ARBA" id="ARBA00009375"/>
    </source>
</evidence>
<dbReference type="GO" id="GO:0031119">
    <property type="term" value="P:tRNA pseudouridine synthesis"/>
    <property type="evidence" value="ECO:0000318"/>
    <property type="project" value="GO_Central"/>
</dbReference>
<dbReference type="OrthoDB" id="271910at2759"/>
<dbReference type="Gene3D" id="3.30.70.660">
    <property type="entry name" value="Pseudouridine synthase I, catalytic domain, C-terminal subdomain"/>
    <property type="match status" value="1"/>
</dbReference>
<reference evidence="6" key="2">
    <citation type="submission" date="2017-06" db="EMBL/GenBank/DDBJ databases">
        <title>WGS assembly of Brachypodium distachyon.</title>
        <authorList>
            <consortium name="The International Brachypodium Initiative"/>
            <person name="Lucas S."/>
            <person name="Harmon-Smith M."/>
            <person name="Lail K."/>
            <person name="Tice H."/>
            <person name="Grimwood J."/>
            <person name="Bruce D."/>
            <person name="Barry K."/>
            <person name="Shu S."/>
            <person name="Lindquist E."/>
            <person name="Wang M."/>
            <person name="Pitluck S."/>
            <person name="Vogel J.P."/>
            <person name="Garvin D.F."/>
            <person name="Mockler T.C."/>
            <person name="Schmutz J."/>
            <person name="Rokhsar D."/>
            <person name="Bevan M.W."/>
        </authorList>
    </citation>
    <scope>NUCLEOTIDE SEQUENCE</scope>
    <source>
        <strain evidence="6">Bd21</strain>
    </source>
</reference>
<gene>
    <name evidence="7" type="primary">LOC100821582</name>
    <name evidence="6" type="ORF">BRADI_1g31737v3</name>
</gene>
<dbReference type="GO" id="GO:0160147">
    <property type="term" value="F:tRNA pseudouridine(38-40) synthase activity"/>
    <property type="evidence" value="ECO:0007669"/>
    <property type="project" value="UniProtKB-EC"/>
</dbReference>
<evidence type="ECO:0000313" key="6">
    <source>
        <dbReference type="EMBL" id="KQK16980.1"/>
    </source>
</evidence>
<dbReference type="PANTHER" id="PTHR11142:SF10">
    <property type="entry name" value="TRNA PSEUDOURIDINE SYNTHASE"/>
    <property type="match status" value="1"/>
</dbReference>
<comment type="catalytic activity">
    <reaction evidence="4">
        <text>uridine(38/39/40) in tRNA = pseudouridine(38/39/40) in tRNA</text>
        <dbReference type="Rhea" id="RHEA:22376"/>
        <dbReference type="Rhea" id="RHEA-COMP:10085"/>
        <dbReference type="Rhea" id="RHEA-COMP:10087"/>
        <dbReference type="ChEBI" id="CHEBI:65314"/>
        <dbReference type="ChEBI" id="CHEBI:65315"/>
        <dbReference type="EC" id="5.4.99.12"/>
    </reaction>
</comment>
<dbReference type="GeneID" id="100821582"/>
<evidence type="ECO:0000313" key="8">
    <source>
        <dbReference type="Proteomes" id="UP000008810"/>
    </source>
</evidence>
<dbReference type="Gramene" id="KQK16980">
    <property type="protein sequence ID" value="KQK16980"/>
    <property type="gene ID" value="BRADI_1g31737v3"/>
</dbReference>
<accession>A0A0Q3JY77</accession>
<name>A0A0Q3JY77_BRADI</name>
<dbReference type="Gene3D" id="3.30.70.580">
    <property type="entry name" value="Pseudouridine synthase I, catalytic domain, N-terminal subdomain"/>
    <property type="match status" value="1"/>
</dbReference>
<dbReference type="RefSeq" id="XP_003563355.2">
    <property type="nucleotide sequence ID" value="XM_003563307.4"/>
</dbReference>
<proteinExistence type="inferred from homology"/>
<evidence type="ECO:0000256" key="4">
    <source>
        <dbReference type="RuleBase" id="RU003792"/>
    </source>
</evidence>
<evidence type="ECO:0000256" key="2">
    <source>
        <dbReference type="ARBA" id="ARBA00022694"/>
    </source>
</evidence>
<evidence type="ECO:0000313" key="7">
    <source>
        <dbReference type="EnsemblPlants" id="KQK16980"/>
    </source>
</evidence>
<dbReference type="Proteomes" id="UP000008810">
    <property type="component" value="Chromosome 1"/>
</dbReference>
<dbReference type="GO" id="GO:0003723">
    <property type="term" value="F:RNA binding"/>
    <property type="evidence" value="ECO:0007669"/>
    <property type="project" value="InterPro"/>
</dbReference>
<dbReference type="EC" id="5.4.99.12" evidence="4"/>
<keyword evidence="8" id="KW-1185">Reference proteome</keyword>
<reference evidence="6 7" key="1">
    <citation type="journal article" date="2010" name="Nature">
        <title>Genome sequencing and analysis of the model grass Brachypodium distachyon.</title>
        <authorList>
            <consortium name="International Brachypodium Initiative"/>
        </authorList>
    </citation>
    <scope>NUCLEOTIDE SEQUENCE [LARGE SCALE GENOMIC DNA]</scope>
    <source>
        <strain evidence="6">Bd21</strain>
        <strain evidence="7">cv. Bd21</strain>
    </source>
</reference>
<organism evidence="6">
    <name type="scientific">Brachypodium distachyon</name>
    <name type="common">Purple false brome</name>
    <name type="synonym">Trachynia distachya</name>
    <dbReference type="NCBI Taxonomy" id="15368"/>
    <lineage>
        <taxon>Eukaryota</taxon>
        <taxon>Viridiplantae</taxon>
        <taxon>Streptophyta</taxon>
        <taxon>Embryophyta</taxon>
        <taxon>Tracheophyta</taxon>
        <taxon>Spermatophyta</taxon>
        <taxon>Magnoliopsida</taxon>
        <taxon>Liliopsida</taxon>
        <taxon>Poales</taxon>
        <taxon>Poaceae</taxon>
        <taxon>BOP clade</taxon>
        <taxon>Pooideae</taxon>
        <taxon>Stipodae</taxon>
        <taxon>Brachypodieae</taxon>
        <taxon>Brachypodium</taxon>
    </lineage>
</organism>
<dbReference type="STRING" id="15368.A0A0Q3JY77"/>
<comment type="similarity">
    <text evidence="1 4">Belongs to the tRNA pseudouridine synthase TruA family.</text>
</comment>
<reference evidence="7" key="3">
    <citation type="submission" date="2018-08" db="UniProtKB">
        <authorList>
            <consortium name="EnsemblPlants"/>
        </authorList>
    </citation>
    <scope>IDENTIFICATION</scope>
    <source>
        <strain evidence="7">cv. Bd21</strain>
    </source>
</reference>
<dbReference type="Pfam" id="PF01416">
    <property type="entry name" value="PseudoU_synth_1"/>
    <property type="match status" value="1"/>
</dbReference>
<dbReference type="InterPro" id="IPR020097">
    <property type="entry name" value="PsdUridine_synth_TruA_a/b_dom"/>
</dbReference>
<dbReference type="FunFam" id="3.30.70.660:FF:000019">
    <property type="entry name" value="tRNA pseudouridine synthase"/>
    <property type="match status" value="1"/>
</dbReference>
<sequence>MLAKFRPLMATAAKAKPPSALSVSTAAERDEYPQYNHTDACRHLRWTAKESYEYMHARPWSRVVDFYAMLVRTGAGTAGLAEMFRKDEKDHISGTDGEDFETSSEKQMAVASSKARGGRWERLNFKIVLSYHGGSFDGWQKQPDLNTVQGLVEKHLGQFVDERKAKQLQERSLPIEGCATVAGRTDKGVTALQQVCSFYTWRNDVKPSDIKDTINEAAPDKLKSLFVSEVSRQFHPNFSAKWRKYLYIFPLDQDAEPISGKELSSIILENPEYNVTCRSFDVAKVDKIIRKLEGKLLSYKIFARDTQASRSDGPATECFMFHSRAAVSKLYSADENFKEGTKVMCIELVADRFLRKMVRVLVATAIREAAAGAEDDVLLNLMEATCRRATAPPAPAEGLCLADVGYEDFNKHKCFIVD</sequence>
<dbReference type="EnsemblPlants" id="KQK16980">
    <property type="protein sequence ID" value="KQK16980"/>
    <property type="gene ID" value="BRADI_1g31737v3"/>
</dbReference>
<dbReference type="FunFam" id="3.30.70.580:FF:000027">
    <property type="entry name" value="tRNA pseudouridine synthase"/>
    <property type="match status" value="1"/>
</dbReference>
<keyword evidence="2 4" id="KW-0819">tRNA processing</keyword>
<keyword evidence="3 4" id="KW-0413">Isomerase</keyword>
<dbReference type="EMBL" id="CM000880">
    <property type="protein sequence ID" value="KQK16980.1"/>
    <property type="molecule type" value="Genomic_DNA"/>
</dbReference>
<dbReference type="InterPro" id="IPR020094">
    <property type="entry name" value="TruA/RsuA/RluB/E/F_N"/>
</dbReference>
<evidence type="ECO:0000256" key="3">
    <source>
        <dbReference type="ARBA" id="ARBA00023235"/>
    </source>
</evidence>
<dbReference type="InterPro" id="IPR001406">
    <property type="entry name" value="PsdUridine_synth_TruA"/>
</dbReference>
<dbReference type="InterPro" id="IPR020095">
    <property type="entry name" value="PsdUridine_synth_TruA_C"/>
</dbReference>
<feature type="domain" description="Pseudouridine synthase I TruA alpha/beta" evidence="5">
    <location>
        <begin position="330"/>
        <end position="407"/>
    </location>
</feature>
<dbReference type="PANTHER" id="PTHR11142">
    <property type="entry name" value="PSEUDOURIDYLATE SYNTHASE"/>
    <property type="match status" value="1"/>
</dbReference>
<dbReference type="SUPFAM" id="SSF55120">
    <property type="entry name" value="Pseudouridine synthase"/>
    <property type="match status" value="1"/>
</dbReference>
<dbReference type="GO" id="GO:0009982">
    <property type="term" value="F:pseudouridine synthase activity"/>
    <property type="evidence" value="ECO:0000318"/>
    <property type="project" value="GO_Central"/>
</dbReference>
<protein>
    <recommendedName>
        <fullName evidence="4">tRNA pseudouridine synthase</fullName>
        <ecNumber evidence="4">5.4.99.12</ecNumber>
    </recommendedName>
</protein>
<dbReference type="InterPro" id="IPR020103">
    <property type="entry name" value="PsdUridine_synth_cat_dom_sf"/>
</dbReference>
<dbReference type="KEGG" id="bdi:100821582"/>